<feature type="region of interest" description="Disordered" evidence="1">
    <location>
        <begin position="106"/>
        <end position="125"/>
    </location>
</feature>
<dbReference type="EMBL" id="FO082060">
    <property type="protein sequence ID" value="CCE25431.1"/>
    <property type="molecule type" value="Genomic_DNA"/>
</dbReference>
<dbReference type="KEGG" id="mah:MEALZ_3775"/>
<evidence type="ECO:0000256" key="1">
    <source>
        <dbReference type="SAM" id="MobiDB-lite"/>
    </source>
</evidence>
<name>G4SYX4_META2</name>
<dbReference type="RefSeq" id="WP_014150184.1">
    <property type="nucleotide sequence ID" value="NC_016112.1"/>
</dbReference>
<dbReference type="PATRIC" id="fig|271065.3.peg.3903"/>
<protein>
    <submittedName>
        <fullName evidence="2">Uncharacterized protein</fullName>
    </submittedName>
</protein>
<reference evidence="3" key="1">
    <citation type="journal article" date="2012" name="J. Bacteriol.">
        <title>Genome sequence of the haloalkaliphilic methanotrophic bacterium Methylomicrobium alcaliphilum 20Z.</title>
        <authorList>
            <person name="Vuilleumier S."/>
            <person name="Khmelenina V.N."/>
            <person name="Bringel F."/>
            <person name="Reshetnikov A.S."/>
            <person name="Lajus A."/>
            <person name="Mangenot S."/>
            <person name="Rouy Z."/>
            <person name="Op den Camp H.J."/>
            <person name="Jetten M.S."/>
            <person name="Dispirito A.A."/>
            <person name="Dunfield P."/>
            <person name="Klotz M.G."/>
            <person name="Semrau J.D."/>
            <person name="Stein L.Y."/>
            <person name="Barbe V."/>
            <person name="Medigue C."/>
            <person name="Trotsenko Y.A."/>
            <person name="Kalyuzhnaya M.G."/>
        </authorList>
    </citation>
    <scope>NUCLEOTIDE SEQUENCE [LARGE SCALE GENOMIC DNA]</scope>
    <source>
        <strain evidence="3">DSM 19304 / NCIMB 14124 / VKM B-2133 / 20Z</strain>
    </source>
</reference>
<dbReference type="AlphaFoldDB" id="G4SYX4"/>
<evidence type="ECO:0000313" key="3">
    <source>
        <dbReference type="Proteomes" id="UP000008315"/>
    </source>
</evidence>
<proteinExistence type="predicted"/>
<feature type="compositionally biased region" description="Gly residues" evidence="1">
    <location>
        <begin position="113"/>
        <end position="125"/>
    </location>
</feature>
<dbReference type="HOGENOM" id="CLU_1990018_0_0_6"/>
<keyword evidence="3" id="KW-1185">Reference proteome</keyword>
<gene>
    <name evidence="2" type="ordered locus">MEALZ_3775</name>
</gene>
<evidence type="ECO:0000313" key="2">
    <source>
        <dbReference type="EMBL" id="CCE25431.1"/>
    </source>
</evidence>
<sequence length="125" mass="12588">MSWYASVPSAVATVISSGTHEIAAIGNVPWTSGVPTMLKISKPNSKDFYYLSYCQATGSATVIVNGAAIANAGKTDFTDSNRGSGTVYDFLVGARDQEGNASAASITVTAGSTKGGGGSNGNGKK</sequence>
<dbReference type="Proteomes" id="UP000008315">
    <property type="component" value="Chromosome"/>
</dbReference>
<organism evidence="2 3">
    <name type="scientific">Methylotuvimicrobium alcaliphilum (strain DSM 19304 / NCIMB 14124 / VKM B-2133 / 20Z)</name>
    <name type="common">Methylomicrobium alcaliphilum</name>
    <dbReference type="NCBI Taxonomy" id="1091494"/>
    <lineage>
        <taxon>Bacteria</taxon>
        <taxon>Pseudomonadati</taxon>
        <taxon>Pseudomonadota</taxon>
        <taxon>Gammaproteobacteria</taxon>
        <taxon>Methylococcales</taxon>
        <taxon>Methylococcaceae</taxon>
        <taxon>Methylotuvimicrobium</taxon>
    </lineage>
</organism>
<accession>G4SYX4</accession>